<evidence type="ECO:0000256" key="2">
    <source>
        <dbReference type="ARBA" id="ARBA00004496"/>
    </source>
</evidence>
<dbReference type="InterPro" id="IPR011989">
    <property type="entry name" value="ARM-like"/>
</dbReference>
<dbReference type="SUPFAM" id="SSF48371">
    <property type="entry name" value="ARM repeat"/>
    <property type="match status" value="1"/>
</dbReference>
<dbReference type="GO" id="GO:0005737">
    <property type="term" value="C:cytoplasm"/>
    <property type="evidence" value="ECO:0007669"/>
    <property type="project" value="UniProtKB-SubCell"/>
</dbReference>
<evidence type="ECO:0000256" key="1">
    <source>
        <dbReference type="ARBA" id="ARBA00004123"/>
    </source>
</evidence>
<evidence type="ECO:0000256" key="3">
    <source>
        <dbReference type="ARBA" id="ARBA00022490"/>
    </source>
</evidence>
<dbReference type="PROSITE" id="PS50176">
    <property type="entry name" value="ARM_REPEAT"/>
    <property type="match status" value="1"/>
</dbReference>
<sequence length="663" mass="72563">MPSTSSRHELSELLAGLASNDWEVKLGALRHMKNKIIGKKDKKLDFVELGAVAAVAKTLSDALNVNGEGNPDNIKNNIIIQSATVLGSFACGFDAGAQAVINAGAFFNLARLLSIQDAKVVDAGARSLRMVYQSKLAPKYNFLQDENMKRLISLLSNENENVSGLGASIITHSCKTTAEQVALCDAGILEKLTSLLEGSISQRDASLESLATILKNNTEVVLKFVENENGRSLDSVIELAKNKYPRTRLLACICLIVIRNTCPSFLQDIGIKAKLVRTLLELLEDPCVGDEAPFAFSSLIAQKEELQRLALEASAIEKLYCQLQKDPLRPKYIEGILLALADMCSMLESCRDSFLKLEVLDLVTKALSHDSDDVCIAACICIRSVSRSVKNLCAGHFMKDTIVTPLVKLFIKSSTAVQVAALGAISNIVVDFTTRKSAFIQCGGLKELVQLSESMDGSVRSNALWALRNLIFLADNKLKEDVFIELKAPLLASLISDPEPFVQEQAMAFVRNLVDGCIDSIEYAFTDDSLILKAIGKQLQSTAKVEIRIQGMYVLSNVAAGKDSHKEAVMNQLLPQAVSIRDQYFVIRFLQSSDSQLRTATVWALLNVTHPRSDPGAFGRYIKLQEVGIITQIKNMINDPCLEVKLRVRTILEKYASFGGSLL</sequence>
<dbReference type="InterPro" id="IPR016024">
    <property type="entry name" value="ARM-type_fold"/>
</dbReference>
<gene>
    <name evidence="7" type="ORF">SLEP1_g32141</name>
</gene>
<reference evidence="7 8" key="1">
    <citation type="journal article" date="2021" name="Commun. Biol.">
        <title>The genome of Shorea leprosula (Dipterocarpaceae) highlights the ecological relevance of drought in aseasonal tropical rainforests.</title>
        <authorList>
            <person name="Ng K.K.S."/>
            <person name="Kobayashi M.J."/>
            <person name="Fawcett J.A."/>
            <person name="Hatakeyama M."/>
            <person name="Paape T."/>
            <person name="Ng C.H."/>
            <person name="Ang C.C."/>
            <person name="Tnah L.H."/>
            <person name="Lee C.T."/>
            <person name="Nishiyama T."/>
            <person name="Sese J."/>
            <person name="O'Brien M.J."/>
            <person name="Copetti D."/>
            <person name="Mohd Noor M.I."/>
            <person name="Ong R.C."/>
            <person name="Putra M."/>
            <person name="Sireger I.Z."/>
            <person name="Indrioko S."/>
            <person name="Kosugi Y."/>
            <person name="Izuno A."/>
            <person name="Isagi Y."/>
            <person name="Lee S.L."/>
            <person name="Shimizu K.K."/>
        </authorList>
    </citation>
    <scope>NUCLEOTIDE SEQUENCE [LARGE SCALE GENOMIC DNA]</scope>
    <source>
        <strain evidence="7">214</strain>
    </source>
</reference>
<dbReference type="GO" id="GO:0043161">
    <property type="term" value="P:proteasome-mediated ubiquitin-dependent protein catabolic process"/>
    <property type="evidence" value="ECO:0007669"/>
    <property type="project" value="TreeGrafter"/>
</dbReference>
<dbReference type="InterPro" id="IPR000225">
    <property type="entry name" value="Armadillo"/>
</dbReference>
<dbReference type="GO" id="GO:0034657">
    <property type="term" value="C:GID complex"/>
    <property type="evidence" value="ECO:0007669"/>
    <property type="project" value="TreeGrafter"/>
</dbReference>
<dbReference type="SMART" id="SM00185">
    <property type="entry name" value="ARM"/>
    <property type="match status" value="4"/>
</dbReference>
<dbReference type="Pfam" id="PF00514">
    <property type="entry name" value="Arm"/>
    <property type="match status" value="1"/>
</dbReference>
<evidence type="ECO:0000313" key="8">
    <source>
        <dbReference type="Proteomes" id="UP001054252"/>
    </source>
</evidence>
<dbReference type="EMBL" id="BPVZ01000059">
    <property type="protein sequence ID" value="GKV22259.1"/>
    <property type="molecule type" value="Genomic_DNA"/>
</dbReference>
<evidence type="ECO:0000256" key="4">
    <source>
        <dbReference type="ARBA" id="ARBA00022737"/>
    </source>
</evidence>
<dbReference type="PANTHER" id="PTHR15651">
    <property type="entry name" value="ARMADILLO REPEAT-CONTAINING PROTEIN 8"/>
    <property type="match status" value="1"/>
</dbReference>
<keyword evidence="8" id="KW-1185">Reference proteome</keyword>
<dbReference type="FunFam" id="1.25.10.10:FF:000416">
    <property type="entry name" value="Armadillo repeat-containing protein 8"/>
    <property type="match status" value="1"/>
</dbReference>
<dbReference type="InterPro" id="IPR038739">
    <property type="entry name" value="ARMC8/Vid28"/>
</dbReference>
<accession>A0AAV5KCF8</accession>
<dbReference type="Gene3D" id="1.25.10.10">
    <property type="entry name" value="Leucine-rich Repeat Variant"/>
    <property type="match status" value="2"/>
</dbReference>
<comment type="subcellular location">
    <subcellularLocation>
        <location evidence="2">Cytoplasm</location>
    </subcellularLocation>
    <subcellularLocation>
        <location evidence="1">Nucleus</location>
    </subcellularLocation>
</comment>
<protein>
    <recommendedName>
        <fullName evidence="9">Armadillo repeat-containing protein 8</fullName>
    </recommendedName>
</protein>
<dbReference type="GO" id="GO:0005634">
    <property type="term" value="C:nucleus"/>
    <property type="evidence" value="ECO:0007669"/>
    <property type="project" value="UniProtKB-SubCell"/>
</dbReference>
<comment type="caution">
    <text evidence="7">The sequence shown here is derived from an EMBL/GenBank/DDBJ whole genome shotgun (WGS) entry which is preliminary data.</text>
</comment>
<dbReference type="AlphaFoldDB" id="A0AAV5KCF8"/>
<evidence type="ECO:0000313" key="7">
    <source>
        <dbReference type="EMBL" id="GKV22259.1"/>
    </source>
</evidence>
<evidence type="ECO:0000256" key="6">
    <source>
        <dbReference type="PROSITE-ProRule" id="PRU00259"/>
    </source>
</evidence>
<evidence type="ECO:0000256" key="5">
    <source>
        <dbReference type="ARBA" id="ARBA00023242"/>
    </source>
</evidence>
<proteinExistence type="predicted"/>
<evidence type="ECO:0008006" key="9">
    <source>
        <dbReference type="Google" id="ProtNLM"/>
    </source>
</evidence>
<organism evidence="7 8">
    <name type="scientific">Rubroshorea leprosula</name>
    <dbReference type="NCBI Taxonomy" id="152421"/>
    <lineage>
        <taxon>Eukaryota</taxon>
        <taxon>Viridiplantae</taxon>
        <taxon>Streptophyta</taxon>
        <taxon>Embryophyta</taxon>
        <taxon>Tracheophyta</taxon>
        <taxon>Spermatophyta</taxon>
        <taxon>Magnoliopsida</taxon>
        <taxon>eudicotyledons</taxon>
        <taxon>Gunneridae</taxon>
        <taxon>Pentapetalae</taxon>
        <taxon>rosids</taxon>
        <taxon>malvids</taxon>
        <taxon>Malvales</taxon>
        <taxon>Dipterocarpaceae</taxon>
        <taxon>Rubroshorea</taxon>
    </lineage>
</organism>
<feature type="repeat" description="ARM" evidence="6">
    <location>
        <begin position="443"/>
        <end position="470"/>
    </location>
</feature>
<keyword evidence="5" id="KW-0539">Nucleus</keyword>
<dbReference type="PANTHER" id="PTHR15651:SF7">
    <property type="entry name" value="ARMADILLO REPEAT-CONTAINING PROTEIN 8"/>
    <property type="match status" value="1"/>
</dbReference>
<dbReference type="Proteomes" id="UP001054252">
    <property type="component" value="Unassembled WGS sequence"/>
</dbReference>
<keyword evidence="3" id="KW-0963">Cytoplasm</keyword>
<keyword evidence="4" id="KW-0677">Repeat</keyword>
<name>A0AAV5KCF8_9ROSI</name>